<dbReference type="PANTHER" id="PTHR10625:SF10">
    <property type="entry name" value="HISTONE DEACETYLASE HDAC1"/>
    <property type="match status" value="1"/>
</dbReference>
<organism evidence="3 4">
    <name type="scientific">Palleronia pontilimi</name>
    <dbReference type="NCBI Taxonomy" id="1964209"/>
    <lineage>
        <taxon>Bacteria</taxon>
        <taxon>Pseudomonadati</taxon>
        <taxon>Pseudomonadota</taxon>
        <taxon>Alphaproteobacteria</taxon>
        <taxon>Rhodobacterales</taxon>
        <taxon>Roseobacteraceae</taxon>
        <taxon>Palleronia</taxon>
    </lineage>
</organism>
<reference evidence="3" key="1">
    <citation type="submission" date="2020-12" db="EMBL/GenBank/DDBJ databases">
        <title>Bacterial taxonomy.</title>
        <authorList>
            <person name="Pan X."/>
        </authorList>
    </citation>
    <scope>NUCLEOTIDE SEQUENCE</scope>
    <source>
        <strain evidence="3">KCTC 52957</strain>
    </source>
</reference>
<dbReference type="Proteomes" id="UP000642488">
    <property type="component" value="Unassembled WGS sequence"/>
</dbReference>
<dbReference type="PANTHER" id="PTHR10625">
    <property type="entry name" value="HISTONE DEACETYLASE HDAC1-RELATED"/>
    <property type="match status" value="1"/>
</dbReference>
<dbReference type="Pfam" id="PF00850">
    <property type="entry name" value="Hist_deacetyl"/>
    <property type="match status" value="1"/>
</dbReference>
<comment type="caution">
    <text evidence="3">The sequence shown here is derived from an EMBL/GenBank/DDBJ whole genome shotgun (WGS) entry which is preliminary data.</text>
</comment>
<evidence type="ECO:0000259" key="2">
    <source>
        <dbReference type="Pfam" id="PF00850"/>
    </source>
</evidence>
<accession>A0A934MDM8</accession>
<name>A0A934MDM8_9RHOB</name>
<dbReference type="InterPro" id="IPR000286">
    <property type="entry name" value="HDACs"/>
</dbReference>
<dbReference type="InterPro" id="IPR037138">
    <property type="entry name" value="His_deacetylse_dom_sf"/>
</dbReference>
<protein>
    <submittedName>
        <fullName evidence="3">Histone deacetylase family protein</fullName>
    </submittedName>
</protein>
<comment type="similarity">
    <text evidence="1">Belongs to the histone deacetylase family.</text>
</comment>
<dbReference type="PRINTS" id="PR01270">
    <property type="entry name" value="HDASUPER"/>
</dbReference>
<dbReference type="InterPro" id="IPR023801">
    <property type="entry name" value="His_deacetylse_dom"/>
</dbReference>
<dbReference type="GO" id="GO:0004407">
    <property type="term" value="F:histone deacetylase activity"/>
    <property type="evidence" value="ECO:0007669"/>
    <property type="project" value="TreeGrafter"/>
</dbReference>
<dbReference type="GO" id="GO:0040029">
    <property type="term" value="P:epigenetic regulation of gene expression"/>
    <property type="evidence" value="ECO:0007669"/>
    <property type="project" value="TreeGrafter"/>
</dbReference>
<proteinExistence type="inferred from homology"/>
<evidence type="ECO:0000256" key="1">
    <source>
        <dbReference type="ARBA" id="ARBA00005947"/>
    </source>
</evidence>
<sequence length="312" mass="33257">MKEGRLLYYSTDAGLAHVTPPGHPEQVARLEAIRAALAGLEGLDRREAPVCDDSDVLLCHPQAYLSKVRAAEPAEGWVQLDADTHMTHGSVEAALRGVGGCVAAVDAVLYGDARAAFVGCRPPGHHAERSTAMGFCLFGNVAIAARHALERRGLSRVAVVDFDVHHGNGTQDLLWDEARALFVSSHQSPLYPGTGAPSERGAHGQIVNLPLAPFSDGSAMRAIYEDRVFPKLLDWAPELILVSAGFDAHTDDPLAQLDWQTEDFAWLTGRLADVADAVCGGRIVSTLEGGYDLDALGASVAAHVTTLMERDP</sequence>
<dbReference type="EMBL" id="JAEKPD010000016">
    <property type="protein sequence ID" value="MBJ3764088.1"/>
    <property type="molecule type" value="Genomic_DNA"/>
</dbReference>
<dbReference type="SUPFAM" id="SSF52768">
    <property type="entry name" value="Arginase/deacetylase"/>
    <property type="match status" value="1"/>
</dbReference>
<gene>
    <name evidence="3" type="ORF">ILP92_15160</name>
</gene>
<dbReference type="CDD" id="cd11599">
    <property type="entry name" value="HDAC_classII_2"/>
    <property type="match status" value="1"/>
</dbReference>
<dbReference type="InterPro" id="IPR023696">
    <property type="entry name" value="Ureohydrolase_dom_sf"/>
</dbReference>
<keyword evidence="4" id="KW-1185">Reference proteome</keyword>
<dbReference type="Gene3D" id="3.40.800.20">
    <property type="entry name" value="Histone deacetylase domain"/>
    <property type="match status" value="1"/>
</dbReference>
<dbReference type="AlphaFoldDB" id="A0A934MDM8"/>
<evidence type="ECO:0000313" key="4">
    <source>
        <dbReference type="Proteomes" id="UP000642488"/>
    </source>
</evidence>
<feature type="domain" description="Histone deacetylase" evidence="2">
    <location>
        <begin position="23"/>
        <end position="307"/>
    </location>
</feature>
<evidence type="ECO:0000313" key="3">
    <source>
        <dbReference type="EMBL" id="MBJ3764088.1"/>
    </source>
</evidence>